<dbReference type="RefSeq" id="WP_200520953.1">
    <property type="nucleotide sequence ID" value="NZ_JAEHNZ010000001.1"/>
</dbReference>
<reference evidence="1 2" key="1">
    <citation type="journal article" date="2021" name="Pathogens">
        <title>Isolation and Characterization of Kingella bonacorsii sp. nov., A Novel Kingella Species Detected in a Stable Periodontitis Subject.</title>
        <authorList>
            <person name="Antezack A."/>
            <person name="Boxberger M."/>
            <person name="Rolland C."/>
            <person name="Monnet-Corti V."/>
            <person name="La Scola B."/>
        </authorList>
    </citation>
    <scope>NUCLEOTIDE SEQUENCE [LARGE SCALE GENOMIC DNA]</scope>
    <source>
        <strain evidence="1 2">Marseille-Q4569</strain>
    </source>
</reference>
<accession>A0ABS1BPC3</accession>
<sequence>MVCCQIADLDKASFAVLLVLYDLRLAALSKAVWNSYITPLCYTGCLNPLPLITLRQPEKQNPAASLQQDFSIQQALSHCFNFC</sequence>
<dbReference type="Proteomes" id="UP000614058">
    <property type="component" value="Unassembled WGS sequence"/>
</dbReference>
<evidence type="ECO:0000313" key="1">
    <source>
        <dbReference type="EMBL" id="MBK0395132.1"/>
    </source>
</evidence>
<keyword evidence="2" id="KW-1185">Reference proteome</keyword>
<comment type="caution">
    <text evidence="1">The sequence shown here is derived from an EMBL/GenBank/DDBJ whole genome shotgun (WGS) entry which is preliminary data.</text>
</comment>
<gene>
    <name evidence="1" type="ORF">JDW22_00685</name>
</gene>
<organism evidence="1 2">
    <name type="scientific">Kingella bonacorsii</name>
    <dbReference type="NCBI Taxonomy" id="2796361"/>
    <lineage>
        <taxon>Bacteria</taxon>
        <taxon>Pseudomonadati</taxon>
        <taxon>Pseudomonadota</taxon>
        <taxon>Betaproteobacteria</taxon>
        <taxon>Neisseriales</taxon>
        <taxon>Neisseriaceae</taxon>
        <taxon>Kingella</taxon>
    </lineage>
</organism>
<protein>
    <submittedName>
        <fullName evidence="1">Uncharacterized protein</fullName>
    </submittedName>
</protein>
<name>A0ABS1BPC3_9NEIS</name>
<proteinExistence type="predicted"/>
<dbReference type="EMBL" id="JAEHNZ010000001">
    <property type="protein sequence ID" value="MBK0395132.1"/>
    <property type="molecule type" value="Genomic_DNA"/>
</dbReference>
<evidence type="ECO:0000313" key="2">
    <source>
        <dbReference type="Proteomes" id="UP000614058"/>
    </source>
</evidence>